<gene>
    <name evidence="1" type="ORF">A3C12_01375</name>
</gene>
<evidence type="ECO:0008006" key="3">
    <source>
        <dbReference type="Google" id="ProtNLM"/>
    </source>
</evidence>
<sequence length="141" mass="16432">MPHQSRYRLTTNQINQLSQKLVAAVSLIRERDGLVQFFNDLLTTTERIMLGKRLLIALFLGQGRSYAEIRRVLKVGEQTIATVSERLQRDGRGFRLVLQKLEKEEKLDKLFMEITKGFGDLVKQLPRKAGRGRWRFLYPSK</sequence>
<evidence type="ECO:0000313" key="1">
    <source>
        <dbReference type="EMBL" id="OHA00777.1"/>
    </source>
</evidence>
<dbReference type="InterPro" id="IPR038116">
    <property type="entry name" value="TrpR-like_sf"/>
</dbReference>
<dbReference type="InterPro" id="IPR010921">
    <property type="entry name" value="Trp_repressor/repl_initiator"/>
</dbReference>
<dbReference type="Proteomes" id="UP000178710">
    <property type="component" value="Unassembled WGS sequence"/>
</dbReference>
<evidence type="ECO:0000313" key="2">
    <source>
        <dbReference type="Proteomes" id="UP000178710"/>
    </source>
</evidence>
<dbReference type="SUPFAM" id="SSF48295">
    <property type="entry name" value="TrpR-like"/>
    <property type="match status" value="1"/>
</dbReference>
<dbReference type="Gene3D" id="1.10.1270.10">
    <property type="entry name" value="TrpR-like"/>
    <property type="match status" value="1"/>
</dbReference>
<dbReference type="EMBL" id="MHQK01000048">
    <property type="protein sequence ID" value="OHA00777.1"/>
    <property type="molecule type" value="Genomic_DNA"/>
</dbReference>
<reference evidence="1 2" key="1">
    <citation type="journal article" date="2016" name="Nat. Commun.">
        <title>Thousands of microbial genomes shed light on interconnected biogeochemical processes in an aquifer system.</title>
        <authorList>
            <person name="Anantharaman K."/>
            <person name="Brown C.T."/>
            <person name="Hug L.A."/>
            <person name="Sharon I."/>
            <person name="Castelle C.J."/>
            <person name="Probst A.J."/>
            <person name="Thomas B.C."/>
            <person name="Singh A."/>
            <person name="Wilkins M.J."/>
            <person name="Karaoz U."/>
            <person name="Brodie E.L."/>
            <person name="Williams K.H."/>
            <person name="Hubbard S.S."/>
            <person name="Banfield J.F."/>
        </authorList>
    </citation>
    <scope>NUCLEOTIDE SEQUENCE [LARGE SCALE GENOMIC DNA]</scope>
</reference>
<dbReference type="InterPro" id="IPR000831">
    <property type="entry name" value="Trp_repress"/>
</dbReference>
<dbReference type="AlphaFoldDB" id="A0A1G2KMY1"/>
<dbReference type="GO" id="GO:0043565">
    <property type="term" value="F:sequence-specific DNA binding"/>
    <property type="evidence" value="ECO:0007669"/>
    <property type="project" value="InterPro"/>
</dbReference>
<protein>
    <recommendedName>
        <fullName evidence="3">TrpR like protein, YerC/YecD</fullName>
    </recommendedName>
</protein>
<accession>A0A1G2KMY1</accession>
<organism evidence="1 2">
    <name type="scientific">Candidatus Sungbacteria bacterium RIFCSPHIGHO2_02_FULL_49_20</name>
    <dbReference type="NCBI Taxonomy" id="1802272"/>
    <lineage>
        <taxon>Bacteria</taxon>
        <taxon>Candidatus Sungiibacteriota</taxon>
    </lineage>
</organism>
<dbReference type="GO" id="GO:0003700">
    <property type="term" value="F:DNA-binding transcription factor activity"/>
    <property type="evidence" value="ECO:0007669"/>
    <property type="project" value="InterPro"/>
</dbReference>
<proteinExistence type="predicted"/>
<comment type="caution">
    <text evidence="1">The sequence shown here is derived from an EMBL/GenBank/DDBJ whole genome shotgun (WGS) entry which is preliminary data.</text>
</comment>
<dbReference type="Pfam" id="PF01371">
    <property type="entry name" value="Trp_repressor"/>
    <property type="match status" value="1"/>
</dbReference>
<name>A0A1G2KMY1_9BACT</name>